<reference evidence="10 11" key="1">
    <citation type="submission" date="2018-11" db="EMBL/GenBank/DDBJ databases">
        <title>YIM 102482-1 draft genome.</title>
        <authorList>
            <person name="Li G."/>
            <person name="Jiang Y."/>
        </authorList>
    </citation>
    <scope>NUCLEOTIDE SEQUENCE [LARGE SCALE GENOMIC DNA]</scope>
    <source>
        <strain evidence="10 11">YIM 102482-1</strain>
    </source>
</reference>
<proteinExistence type="inferred from homology"/>
<dbReference type="AlphaFoldDB" id="A0A3P3VY29"/>
<gene>
    <name evidence="7 10" type="primary">rnpA</name>
    <name evidence="10" type="ORF">EG850_07640</name>
</gene>
<dbReference type="PANTHER" id="PTHR33992">
    <property type="entry name" value="RIBONUCLEASE P PROTEIN COMPONENT"/>
    <property type="match status" value="1"/>
</dbReference>
<keyword evidence="5 7" id="KW-0378">Hydrolase</keyword>
<comment type="caution">
    <text evidence="10">The sequence shown here is derived from an EMBL/GenBank/DDBJ whole genome shotgun (WGS) entry which is preliminary data.</text>
</comment>
<evidence type="ECO:0000256" key="7">
    <source>
        <dbReference type="HAMAP-Rule" id="MF_00227"/>
    </source>
</evidence>
<organism evidence="10 11">
    <name type="scientific">Gulosibacter macacae</name>
    <dbReference type="NCBI Taxonomy" id="2488791"/>
    <lineage>
        <taxon>Bacteria</taxon>
        <taxon>Bacillati</taxon>
        <taxon>Actinomycetota</taxon>
        <taxon>Actinomycetes</taxon>
        <taxon>Micrococcales</taxon>
        <taxon>Microbacteriaceae</taxon>
        <taxon>Gulosibacter</taxon>
    </lineage>
</organism>
<dbReference type="GO" id="GO:0000049">
    <property type="term" value="F:tRNA binding"/>
    <property type="evidence" value="ECO:0007669"/>
    <property type="project" value="UniProtKB-UniRule"/>
</dbReference>
<evidence type="ECO:0000256" key="3">
    <source>
        <dbReference type="ARBA" id="ARBA00022722"/>
    </source>
</evidence>
<dbReference type="SUPFAM" id="SSF54211">
    <property type="entry name" value="Ribosomal protein S5 domain 2-like"/>
    <property type="match status" value="1"/>
</dbReference>
<dbReference type="GO" id="GO:0030677">
    <property type="term" value="C:ribonuclease P complex"/>
    <property type="evidence" value="ECO:0007669"/>
    <property type="project" value="TreeGrafter"/>
</dbReference>
<dbReference type="OrthoDB" id="196964at2"/>
<feature type="region of interest" description="Disordered" evidence="9">
    <location>
        <begin position="1"/>
        <end position="36"/>
    </location>
</feature>
<evidence type="ECO:0000256" key="5">
    <source>
        <dbReference type="ARBA" id="ARBA00022801"/>
    </source>
</evidence>
<keyword evidence="3 7" id="KW-0540">Nuclease</keyword>
<dbReference type="InterPro" id="IPR020568">
    <property type="entry name" value="Ribosomal_Su5_D2-typ_SF"/>
</dbReference>
<evidence type="ECO:0000256" key="6">
    <source>
        <dbReference type="ARBA" id="ARBA00022884"/>
    </source>
</evidence>
<dbReference type="Gene3D" id="3.30.230.10">
    <property type="match status" value="1"/>
</dbReference>
<dbReference type="Proteomes" id="UP000274391">
    <property type="component" value="Unassembled WGS sequence"/>
</dbReference>
<dbReference type="GO" id="GO:0001682">
    <property type="term" value="P:tRNA 5'-leader removal"/>
    <property type="evidence" value="ECO:0007669"/>
    <property type="project" value="UniProtKB-UniRule"/>
</dbReference>
<dbReference type="GO" id="GO:0042781">
    <property type="term" value="F:3'-tRNA processing endoribonuclease activity"/>
    <property type="evidence" value="ECO:0007669"/>
    <property type="project" value="TreeGrafter"/>
</dbReference>
<keyword evidence="11" id="KW-1185">Reference proteome</keyword>
<keyword evidence="2 7" id="KW-0819">tRNA processing</keyword>
<accession>A0A3P3VY29</accession>
<dbReference type="InterPro" id="IPR000100">
    <property type="entry name" value="RNase_P"/>
</dbReference>
<evidence type="ECO:0000313" key="10">
    <source>
        <dbReference type="EMBL" id="RRJ86516.1"/>
    </source>
</evidence>
<dbReference type="PANTHER" id="PTHR33992:SF1">
    <property type="entry name" value="RIBONUCLEASE P PROTEIN COMPONENT"/>
    <property type="match status" value="1"/>
</dbReference>
<comment type="catalytic activity">
    <reaction evidence="7">
        <text>Endonucleolytic cleavage of RNA, removing 5'-extranucleotides from tRNA precursor.</text>
        <dbReference type="EC" id="3.1.26.5"/>
    </reaction>
</comment>
<dbReference type="NCBIfam" id="TIGR00188">
    <property type="entry name" value="rnpA"/>
    <property type="match status" value="1"/>
</dbReference>
<comment type="function">
    <text evidence="1 7">RNaseP catalyzes the removal of the 5'-leader sequence from pre-tRNA to produce the mature 5'-terminus. It can also cleave other RNA substrates such as 4.5S RNA. The protein component plays an auxiliary but essential role in vivo by binding to the 5'-leader sequence and broadening the substrate specificity of the ribozyme.</text>
</comment>
<evidence type="ECO:0000256" key="8">
    <source>
        <dbReference type="NCBIfam" id="TIGR00188"/>
    </source>
</evidence>
<name>A0A3P3VY29_9MICO</name>
<protein>
    <recommendedName>
        <fullName evidence="7 8">Ribonuclease P protein component</fullName>
        <shortName evidence="7">RNase P protein</shortName>
        <shortName evidence="7">RNaseP protein</shortName>
        <ecNumber evidence="7 8">3.1.26.5</ecNumber>
    </recommendedName>
    <alternativeName>
        <fullName evidence="7">Protein C5</fullName>
    </alternativeName>
</protein>
<comment type="subunit">
    <text evidence="7">Consists of a catalytic RNA component (M1 or rnpB) and a protein subunit.</text>
</comment>
<dbReference type="HAMAP" id="MF_00227">
    <property type="entry name" value="RNase_P"/>
    <property type="match status" value="1"/>
</dbReference>
<evidence type="ECO:0000256" key="4">
    <source>
        <dbReference type="ARBA" id="ARBA00022759"/>
    </source>
</evidence>
<evidence type="ECO:0000256" key="9">
    <source>
        <dbReference type="SAM" id="MobiDB-lite"/>
    </source>
</evidence>
<evidence type="ECO:0000313" key="11">
    <source>
        <dbReference type="Proteomes" id="UP000274391"/>
    </source>
</evidence>
<dbReference type="InterPro" id="IPR014721">
    <property type="entry name" value="Ribsml_uS5_D2-typ_fold_subgr"/>
</dbReference>
<dbReference type="GO" id="GO:0004526">
    <property type="term" value="F:ribonuclease P activity"/>
    <property type="evidence" value="ECO:0007669"/>
    <property type="project" value="UniProtKB-UniRule"/>
</dbReference>
<sequence>MPRSTASAPACAPAPAARSSRPAAPRAARNSRPKSAVLARANRITQGSDYRRLTRAPRVGGRGLIVHGAIRDDALAPTRFGFIITKRVGVAVVRNTLRRRLKAITRELLTLVPSGLDFVIRVHPEAVALSYEELRRQTRRQLLEVVQRVAPNAIPEQCSCSDVSD</sequence>
<evidence type="ECO:0000256" key="1">
    <source>
        <dbReference type="ARBA" id="ARBA00002663"/>
    </source>
</evidence>
<evidence type="ECO:0000256" key="2">
    <source>
        <dbReference type="ARBA" id="ARBA00022694"/>
    </source>
</evidence>
<dbReference type="InterPro" id="IPR020539">
    <property type="entry name" value="RNase_P_CS"/>
</dbReference>
<dbReference type="PROSITE" id="PS00648">
    <property type="entry name" value="RIBONUCLEASE_P"/>
    <property type="match status" value="1"/>
</dbReference>
<keyword evidence="6 7" id="KW-0694">RNA-binding</keyword>
<comment type="similarity">
    <text evidence="7">Belongs to the RnpA family.</text>
</comment>
<keyword evidence="4 7" id="KW-0255">Endonuclease</keyword>
<dbReference type="EMBL" id="RQVS01000008">
    <property type="protein sequence ID" value="RRJ86516.1"/>
    <property type="molecule type" value="Genomic_DNA"/>
</dbReference>
<dbReference type="EC" id="3.1.26.5" evidence="7 8"/>
<dbReference type="Pfam" id="PF00825">
    <property type="entry name" value="Ribonuclease_P"/>
    <property type="match status" value="1"/>
</dbReference>